<evidence type="ECO:0000256" key="1">
    <source>
        <dbReference type="SAM" id="SignalP"/>
    </source>
</evidence>
<dbReference type="EMBL" id="JAVRQU010000001">
    <property type="protein sequence ID" value="KAK5707593.1"/>
    <property type="molecule type" value="Genomic_DNA"/>
</dbReference>
<dbReference type="Proteomes" id="UP001310594">
    <property type="component" value="Unassembled WGS sequence"/>
</dbReference>
<feature type="chain" id="PRO_5042857283" evidence="1">
    <location>
        <begin position="21"/>
        <end position="298"/>
    </location>
</feature>
<keyword evidence="1" id="KW-0732">Signal</keyword>
<evidence type="ECO:0000313" key="2">
    <source>
        <dbReference type="EMBL" id="KAK5707593.1"/>
    </source>
</evidence>
<dbReference type="AlphaFoldDB" id="A0AAN7WGZ2"/>
<protein>
    <submittedName>
        <fullName evidence="2">Uncharacterized protein</fullName>
    </submittedName>
</protein>
<feature type="signal peptide" evidence="1">
    <location>
        <begin position="1"/>
        <end position="20"/>
    </location>
</feature>
<proteinExistence type="predicted"/>
<comment type="caution">
    <text evidence="2">The sequence shown here is derived from an EMBL/GenBank/DDBJ whole genome shotgun (WGS) entry which is preliminary data.</text>
</comment>
<accession>A0AAN7WGZ2</accession>
<reference evidence="2" key="1">
    <citation type="submission" date="2023-08" db="EMBL/GenBank/DDBJ databases">
        <title>Black Yeasts Isolated from many extreme environments.</title>
        <authorList>
            <person name="Coleine C."/>
            <person name="Stajich J.E."/>
            <person name="Selbmann L."/>
        </authorList>
    </citation>
    <scope>NUCLEOTIDE SEQUENCE</scope>
    <source>
        <strain evidence="2">CCFEE 5810</strain>
    </source>
</reference>
<name>A0AAN7WGZ2_9PEZI</name>
<gene>
    <name evidence="2" type="ORF">LTR97_000130</name>
</gene>
<sequence length="298" mass="33217">MAARGCAMLIAASIFNPLLATSFHQLPEAMQHIISIAVLSLLSLLVTSSEASTLSIMSEGNNASPNNTQGSTLPAGQVTSVEREIPPQTVPIYCLTKLSAEDESAYRVEIEKDQELAWVHPEFKHWEQDTNGTLDDMYHKWTETSADSPYHFAFFIDHESLANHSIIIAQPDAYTMLFSNDAQKGVHANFSAYIERRQLGADTTLNVSDGRYEGYLEDLIDDVLGKRGLTFGRVPAEAFRGIWCNLDIANMDMSELVDFHKSNVESVENPQWDQEAFMEKLERVIRKNAEAEVGEDVG</sequence>
<organism evidence="2 3">
    <name type="scientific">Elasticomyces elasticus</name>
    <dbReference type="NCBI Taxonomy" id="574655"/>
    <lineage>
        <taxon>Eukaryota</taxon>
        <taxon>Fungi</taxon>
        <taxon>Dikarya</taxon>
        <taxon>Ascomycota</taxon>
        <taxon>Pezizomycotina</taxon>
        <taxon>Dothideomycetes</taxon>
        <taxon>Dothideomycetidae</taxon>
        <taxon>Mycosphaerellales</taxon>
        <taxon>Teratosphaeriaceae</taxon>
        <taxon>Elasticomyces</taxon>
    </lineage>
</organism>
<evidence type="ECO:0000313" key="3">
    <source>
        <dbReference type="Proteomes" id="UP001310594"/>
    </source>
</evidence>